<feature type="compositionally biased region" description="Polar residues" evidence="1">
    <location>
        <begin position="53"/>
        <end position="73"/>
    </location>
</feature>
<accession>A0A168NKH7</accession>
<feature type="compositionally biased region" description="Low complexity" evidence="1">
    <location>
        <begin position="20"/>
        <end position="45"/>
    </location>
</feature>
<evidence type="ECO:0000313" key="2">
    <source>
        <dbReference type="EMBL" id="OAD06395.1"/>
    </source>
</evidence>
<evidence type="ECO:0000313" key="3">
    <source>
        <dbReference type="Proteomes" id="UP000077051"/>
    </source>
</evidence>
<sequence length="107" mass="11813">MQHYQRHDSMDSTGSAADNLSVSSSSTTNSSLPPPSLTSSTSPQSSEDDYNETMLTPLNHTTVYQQQPSPRLSSTSYLLPIQDIAWEKLPSSEDDRQLNALRGQVRI</sequence>
<name>A0A168NKH7_MUCCL</name>
<feature type="compositionally biased region" description="Basic and acidic residues" evidence="1">
    <location>
        <begin position="1"/>
        <end position="10"/>
    </location>
</feature>
<organism evidence="2 3">
    <name type="scientific">Mucor lusitanicus CBS 277.49</name>
    <dbReference type="NCBI Taxonomy" id="747725"/>
    <lineage>
        <taxon>Eukaryota</taxon>
        <taxon>Fungi</taxon>
        <taxon>Fungi incertae sedis</taxon>
        <taxon>Mucoromycota</taxon>
        <taxon>Mucoromycotina</taxon>
        <taxon>Mucoromycetes</taxon>
        <taxon>Mucorales</taxon>
        <taxon>Mucorineae</taxon>
        <taxon>Mucoraceae</taxon>
        <taxon>Mucor</taxon>
    </lineage>
</organism>
<feature type="region of interest" description="Disordered" evidence="1">
    <location>
        <begin position="1"/>
        <end position="73"/>
    </location>
</feature>
<evidence type="ECO:0000256" key="1">
    <source>
        <dbReference type="SAM" id="MobiDB-lite"/>
    </source>
</evidence>
<dbReference type="Proteomes" id="UP000077051">
    <property type="component" value="Unassembled WGS sequence"/>
</dbReference>
<gene>
    <name evidence="2" type="ORF">MUCCIDRAFT_155310</name>
</gene>
<comment type="caution">
    <text evidence="2">The sequence shown here is derived from an EMBL/GenBank/DDBJ whole genome shotgun (WGS) entry which is preliminary data.</text>
</comment>
<proteinExistence type="predicted"/>
<keyword evidence="3" id="KW-1185">Reference proteome</keyword>
<reference evidence="2 3" key="1">
    <citation type="submission" date="2015-06" db="EMBL/GenBank/DDBJ databases">
        <title>Expansion of signal transduction pathways in fungi by whole-genome duplication.</title>
        <authorList>
            <consortium name="DOE Joint Genome Institute"/>
            <person name="Corrochano L.M."/>
            <person name="Kuo A."/>
            <person name="Marcet-Houben M."/>
            <person name="Polaino S."/>
            <person name="Salamov A."/>
            <person name="Villalobos J.M."/>
            <person name="Alvarez M.I."/>
            <person name="Avalos J."/>
            <person name="Benito E.P."/>
            <person name="Benoit I."/>
            <person name="Burger G."/>
            <person name="Camino L.P."/>
            <person name="Canovas D."/>
            <person name="Cerda-Olmedo E."/>
            <person name="Cheng J.-F."/>
            <person name="Dominguez A."/>
            <person name="Elias M."/>
            <person name="Eslava A.P."/>
            <person name="Glaser F."/>
            <person name="Grimwood J."/>
            <person name="Gutierrez G."/>
            <person name="Heitman J."/>
            <person name="Henrissat B."/>
            <person name="Iturriaga E.A."/>
            <person name="Lang B.F."/>
            <person name="Lavin J.L."/>
            <person name="Lee S."/>
            <person name="Li W."/>
            <person name="Lindquist E."/>
            <person name="Lopez-Garcia S."/>
            <person name="Luque E.M."/>
            <person name="Marcos A.T."/>
            <person name="Martin J."/>
            <person name="Mccluskey K."/>
            <person name="Medina H.R."/>
            <person name="Miralles-Duran A."/>
            <person name="Miyazaki A."/>
            <person name="Munoz-Torres E."/>
            <person name="Oguiza J.A."/>
            <person name="Ohm R."/>
            <person name="Olmedo M."/>
            <person name="Orejas M."/>
            <person name="Ortiz-Castellanos L."/>
            <person name="Pisabarro A.G."/>
            <person name="Rodriguez-Romero J."/>
            <person name="Ruiz-Herrera J."/>
            <person name="Ruiz-Vazquez R."/>
            <person name="Sanz C."/>
            <person name="Schackwitz W."/>
            <person name="Schmutz J."/>
            <person name="Shahriari M."/>
            <person name="Shelest E."/>
            <person name="Silva-Franco F."/>
            <person name="Soanes D."/>
            <person name="Syed K."/>
            <person name="Tagua V.G."/>
            <person name="Talbot N.J."/>
            <person name="Thon M."/>
            <person name="De Vries R.P."/>
            <person name="Wiebenga A."/>
            <person name="Yadav J.S."/>
            <person name="Braun E.L."/>
            <person name="Baker S."/>
            <person name="Garre V."/>
            <person name="Horwitz B."/>
            <person name="Torres-Martinez S."/>
            <person name="Idnurm A."/>
            <person name="Herrera-Estrella A."/>
            <person name="Gabaldon T."/>
            <person name="Grigoriev I.V."/>
        </authorList>
    </citation>
    <scope>NUCLEOTIDE SEQUENCE [LARGE SCALE GENOMIC DNA]</scope>
    <source>
        <strain evidence="2 3">CBS 277.49</strain>
    </source>
</reference>
<dbReference type="EMBL" id="AMYB01000002">
    <property type="protein sequence ID" value="OAD06395.1"/>
    <property type="molecule type" value="Genomic_DNA"/>
</dbReference>
<dbReference type="AlphaFoldDB" id="A0A168NKH7"/>
<protein>
    <submittedName>
        <fullName evidence="2">Uncharacterized protein</fullName>
    </submittedName>
</protein>
<dbReference type="VEuPathDB" id="FungiDB:MUCCIDRAFT_155310"/>